<dbReference type="Pfam" id="PF14671">
    <property type="entry name" value="DSPn"/>
    <property type="match status" value="1"/>
</dbReference>
<keyword evidence="3" id="KW-0378">Hydrolase</keyword>
<keyword evidence="9" id="KW-1185">Reference proteome</keyword>
<dbReference type="FunFam" id="3.90.190.10:FF:000006">
    <property type="entry name" value="Dual specificity protein phosphatase CDC14B"/>
    <property type="match status" value="1"/>
</dbReference>
<feature type="domain" description="Tyrosine specific protein phosphatases" evidence="7">
    <location>
        <begin position="245"/>
        <end position="307"/>
    </location>
</feature>
<comment type="caution">
    <text evidence="8">The sequence shown here is derived from an EMBL/GenBank/DDBJ whole genome shotgun (WGS) entry which is preliminary data.</text>
</comment>
<evidence type="ECO:0000256" key="2">
    <source>
        <dbReference type="ARBA" id="ARBA00013064"/>
    </source>
</evidence>
<dbReference type="InterPro" id="IPR050561">
    <property type="entry name" value="PTP"/>
</dbReference>
<dbReference type="CDD" id="cd14499">
    <property type="entry name" value="CDC14_C"/>
    <property type="match status" value="1"/>
</dbReference>
<evidence type="ECO:0000256" key="1">
    <source>
        <dbReference type="ARBA" id="ARBA00007315"/>
    </source>
</evidence>
<dbReference type="SMART" id="SM00195">
    <property type="entry name" value="DSPc"/>
    <property type="match status" value="1"/>
</dbReference>
<evidence type="ECO:0000259" key="7">
    <source>
        <dbReference type="PROSITE" id="PS50056"/>
    </source>
</evidence>
<evidence type="ECO:0000313" key="8">
    <source>
        <dbReference type="EMBL" id="CAH2099148.1"/>
    </source>
</evidence>
<comment type="similarity">
    <text evidence="1">Belongs to the protein-tyrosine phosphatase family. Non-receptor class CDC14 subfamily.</text>
</comment>
<feature type="region of interest" description="Disordered" evidence="5">
    <location>
        <begin position="447"/>
        <end position="474"/>
    </location>
</feature>
<feature type="compositionally biased region" description="Polar residues" evidence="5">
    <location>
        <begin position="547"/>
        <end position="559"/>
    </location>
</feature>
<dbReference type="SMART" id="SM00404">
    <property type="entry name" value="PTPc_motif"/>
    <property type="match status" value="1"/>
</dbReference>
<dbReference type="EC" id="3.1.3.48" evidence="2"/>
<dbReference type="CDD" id="cd17657">
    <property type="entry name" value="CDC14_N"/>
    <property type="match status" value="1"/>
</dbReference>
<evidence type="ECO:0000313" key="9">
    <source>
        <dbReference type="Proteomes" id="UP001153954"/>
    </source>
</evidence>
<evidence type="ECO:0000256" key="4">
    <source>
        <dbReference type="ARBA" id="ARBA00022912"/>
    </source>
</evidence>
<dbReference type="PROSITE" id="PS50056">
    <property type="entry name" value="TYR_PHOSPHATASE_2"/>
    <property type="match status" value="1"/>
</dbReference>
<dbReference type="Proteomes" id="UP001153954">
    <property type="component" value="Unassembled WGS sequence"/>
</dbReference>
<dbReference type="AlphaFoldDB" id="A0AAU9UJ40"/>
<dbReference type="InterPro" id="IPR029260">
    <property type="entry name" value="DSPn"/>
</dbReference>
<name>A0AAU9UJ40_EUPED</name>
<dbReference type="Gene3D" id="3.90.190.10">
    <property type="entry name" value="Protein tyrosine phosphatase superfamily"/>
    <property type="match status" value="2"/>
</dbReference>
<dbReference type="InterPro" id="IPR016130">
    <property type="entry name" value="Tyr_Pase_AS"/>
</dbReference>
<keyword evidence="4" id="KW-0904">Protein phosphatase</keyword>
<protein>
    <recommendedName>
        <fullName evidence="2">protein-tyrosine-phosphatase</fullName>
        <ecNumber evidence="2">3.1.3.48</ecNumber>
    </recommendedName>
</protein>
<feature type="region of interest" description="Disordered" evidence="5">
    <location>
        <begin position="535"/>
        <end position="604"/>
    </location>
</feature>
<dbReference type="InterPro" id="IPR000387">
    <property type="entry name" value="Tyr_Pase_dom"/>
</dbReference>
<dbReference type="Pfam" id="PF22785">
    <property type="entry name" value="Tc-R-P"/>
    <property type="match status" value="1"/>
</dbReference>
<feature type="compositionally biased region" description="Polar residues" evidence="5">
    <location>
        <begin position="582"/>
        <end position="604"/>
    </location>
</feature>
<evidence type="ECO:0000259" key="6">
    <source>
        <dbReference type="PROSITE" id="PS50054"/>
    </source>
</evidence>
<proteinExistence type="inferred from homology"/>
<evidence type="ECO:0000256" key="3">
    <source>
        <dbReference type="ARBA" id="ARBA00022801"/>
    </source>
</evidence>
<dbReference type="GO" id="GO:0004725">
    <property type="term" value="F:protein tyrosine phosphatase activity"/>
    <property type="evidence" value="ECO:0007669"/>
    <property type="project" value="UniProtKB-EC"/>
</dbReference>
<dbReference type="PROSITE" id="PS50054">
    <property type="entry name" value="TYR_PHOSPHATASE_DUAL"/>
    <property type="match status" value="1"/>
</dbReference>
<dbReference type="InterPro" id="IPR003595">
    <property type="entry name" value="Tyr_Pase_cat"/>
</dbReference>
<organism evidence="8 9">
    <name type="scientific">Euphydryas editha</name>
    <name type="common">Edith's checkerspot</name>
    <dbReference type="NCBI Taxonomy" id="104508"/>
    <lineage>
        <taxon>Eukaryota</taxon>
        <taxon>Metazoa</taxon>
        <taxon>Ecdysozoa</taxon>
        <taxon>Arthropoda</taxon>
        <taxon>Hexapoda</taxon>
        <taxon>Insecta</taxon>
        <taxon>Pterygota</taxon>
        <taxon>Neoptera</taxon>
        <taxon>Endopterygota</taxon>
        <taxon>Lepidoptera</taxon>
        <taxon>Glossata</taxon>
        <taxon>Ditrysia</taxon>
        <taxon>Papilionoidea</taxon>
        <taxon>Nymphalidae</taxon>
        <taxon>Nymphalinae</taxon>
        <taxon>Euphydryas</taxon>
    </lineage>
</organism>
<gene>
    <name evidence="8" type="ORF">EEDITHA_LOCUS14180</name>
</gene>
<dbReference type="EMBL" id="CAKOGL010000021">
    <property type="protein sequence ID" value="CAH2099148.1"/>
    <property type="molecule type" value="Genomic_DNA"/>
</dbReference>
<reference evidence="8" key="1">
    <citation type="submission" date="2022-03" db="EMBL/GenBank/DDBJ databases">
        <authorList>
            <person name="Tunstrom K."/>
        </authorList>
    </citation>
    <scope>NUCLEOTIDE SEQUENCE</scope>
</reference>
<dbReference type="SUPFAM" id="SSF52799">
    <property type="entry name" value="(Phosphotyrosine protein) phosphatases II"/>
    <property type="match status" value="2"/>
</dbReference>
<dbReference type="PROSITE" id="PS00383">
    <property type="entry name" value="TYR_PHOSPHATASE_1"/>
    <property type="match status" value="1"/>
</dbReference>
<dbReference type="InterPro" id="IPR029021">
    <property type="entry name" value="Prot-tyrosine_phosphatase-like"/>
</dbReference>
<sequence>MIRLYFATLKTGYKPKPTRNSKYFHIEDDIVYESFYFDFGPYHLCHLYQFCNRLNDELENNPKKKIVFYTSNNETLRLNAAYLIGSYQIIYLGGSPAAVYKQLTEGSWSLLTFRDASGGPPLFDISLLDVLHGIKVAHDAKFFDFEHFDAEQYLFYEKVENGDLNWIVPGKMLAFSGPHHRSRLDRGYPLHSPEHYHEYFRKHNVTTIVRLNKKSYDAKQFTGHGFEHRELFFVDGSVPSDLIVNRFIRIAEAAKGAVAVHCKAGLGRTGTLIACYMMKHHGFTAREAIAWLRVCRPGSVIGHQQWFLENIQPRMHALGEAYRRRLNITSFPVFTRGIYSDLPPERNKETDEKPVSLQTILNSKNANKLDNANVLNANETDSENNVTSVIGKYKTTATPMLPTKTVFTPKLNYMMPTNNIRNANNTNLKPQPRIMNASLKSYAAKTSTFPPTRSANTQAKTGGVKTNFTGKNSFHGQRANLARPTIAYSHTGSPVKTFTRKAISKISTNDSSVVTTLSNVTSTLSALTENCNLNGKNRLPSEPNLKSVVQTKPTTNGMSIASRKKLIVRSNSSSRKKLPKNLTKNGLESSQDLSSSDTNITNISADSLDTPFRFRRKRDKSKTPEPMDCISNSVITADVTPDNFEETGNSQGNKLYKIKALRKKCPAFGVSLLKKEGIQTRSSSCASSSTVKKK</sequence>
<evidence type="ECO:0000256" key="5">
    <source>
        <dbReference type="SAM" id="MobiDB-lite"/>
    </source>
</evidence>
<dbReference type="InterPro" id="IPR020422">
    <property type="entry name" value="TYR_PHOSPHATASE_DUAL_dom"/>
</dbReference>
<accession>A0AAU9UJ40</accession>
<dbReference type="InterPro" id="IPR044506">
    <property type="entry name" value="CDC14_C"/>
</dbReference>
<feature type="domain" description="Tyrosine-protein phosphatase" evidence="6">
    <location>
        <begin position="162"/>
        <end position="320"/>
    </location>
</feature>
<dbReference type="PANTHER" id="PTHR23339">
    <property type="entry name" value="TYROSINE SPECIFIC PROTEIN PHOSPHATASE AND DUAL SPECIFICITY PROTEIN PHOSPHATASE"/>
    <property type="match status" value="1"/>
</dbReference>